<keyword evidence="3" id="KW-0328">Glycosyltransferase</keyword>
<proteinExistence type="inferred from homology"/>
<evidence type="ECO:0000256" key="1">
    <source>
        <dbReference type="ARBA" id="ARBA00004606"/>
    </source>
</evidence>
<dbReference type="InterPro" id="IPR022751">
    <property type="entry name" value="Alpha_mannosyltransferase"/>
</dbReference>
<feature type="region of interest" description="Disordered" evidence="10">
    <location>
        <begin position="851"/>
        <end position="870"/>
    </location>
</feature>
<sequence>MARLVDRPIAIILVLITALLIIANSVKMGRSITASLRARPDVWSAPYEVFETRDRLPATQLKQPEAASKKSLEQGIVLPLFDKIAVLGASLILELRALHVDLPIEVPHCGDLAPEMQQRLMKIDSRLRIYDVCALAAHQTDPLAPQSQWFCRDLKHCQERFRSFYIKVLSVVLSRFQEVMLVDADVMFFRSPMALWQSMQYATTGTFFFHDRICYDTDFLGERIDANNDRYRAMHAFLSTFNLDPFRGIPTLPRPRARTDVAGGSLNISEPFEPSEFLLQSHSWNSRSGHQMDSSLLLWNKERQPRATAILAHFISLCGSYPPSHGDKEFFFLASELAETQYGFSDYNVGSLGWEVNANRTQLCGDMVQYSPSNAGNASAARLLYINSKHFLDDVRNKHLMRTLARPASVYPGSHKKRGLRHICTFDAPIVPLTKDDVMMGYGWSVPHEAAEARVHSHVTYAHRRDEAANDQRFGRGIVLPLFDKIAVLGASLILELRALHVDLPIEVPHCGDLAPEMQQRLMKIDSRLRIYDVCALAAHQTDPLAPQSQWFCRDLKHCQERFRSFYIKVLSVVLSRFQEVMLVDADVMFFRSPMALWQSMQYATTGTFFFHDRICYDTDFLGERIDANNDRYRAMHAFLSTFDVKPFRNIPTLPRPPATAIQANDSLNISLAFEPSEFLLQSHSWNGRTGHQMESSLLLWNKKQQPRATAVLAHFISLQGRMPPLYGDKELFFLACELAETRYGFSDYNVGSLGWEVNADRTQLCGDMLEYLPSNASDASAAEPLHINGKHFLDDVRDKQLMRTLARPASVYPGSHKKRGLPHMCTFDTTVTPLTKAELAAFERRKDFYRDAERSQSKDARQNPTIATD</sequence>
<keyword evidence="12" id="KW-1185">Reference proteome</keyword>
<keyword evidence="5" id="KW-0812">Transmembrane</keyword>
<comment type="caution">
    <text evidence="11">The sequence shown here is derived from an EMBL/GenBank/DDBJ whole genome shotgun (WGS) entry which is preliminary data.</text>
</comment>
<evidence type="ECO:0000256" key="10">
    <source>
        <dbReference type="SAM" id="MobiDB-lite"/>
    </source>
</evidence>
<dbReference type="GO" id="GO:0000033">
    <property type="term" value="F:alpha-1,3-mannosyltransferase activity"/>
    <property type="evidence" value="ECO:0007669"/>
    <property type="project" value="TreeGrafter"/>
</dbReference>
<protein>
    <recommendedName>
        <fullName evidence="13">Nucleotide-diphospho-sugar transferase domain-containing protein</fullName>
    </recommendedName>
</protein>
<evidence type="ECO:0000256" key="4">
    <source>
        <dbReference type="ARBA" id="ARBA00022679"/>
    </source>
</evidence>
<accession>A0AAV2YJK7</accession>
<dbReference type="PANTHER" id="PTHR31392:SF1">
    <property type="entry name" value="ALPHA-1,3-MANNOSYLTRANSFERASE MNN1-RELATED"/>
    <property type="match status" value="1"/>
</dbReference>
<dbReference type="SUPFAM" id="SSF53448">
    <property type="entry name" value="Nucleotide-diphospho-sugar transferases"/>
    <property type="match status" value="2"/>
</dbReference>
<evidence type="ECO:0000313" key="11">
    <source>
        <dbReference type="EMBL" id="DAZ92879.1"/>
    </source>
</evidence>
<dbReference type="GO" id="GO:0005794">
    <property type="term" value="C:Golgi apparatus"/>
    <property type="evidence" value="ECO:0007669"/>
    <property type="project" value="TreeGrafter"/>
</dbReference>
<keyword evidence="7" id="KW-1133">Transmembrane helix</keyword>
<dbReference type="InterPro" id="IPR029044">
    <property type="entry name" value="Nucleotide-diphossugar_trans"/>
</dbReference>
<dbReference type="Pfam" id="PF11051">
    <property type="entry name" value="Mannosyl_trans3"/>
    <property type="match status" value="2"/>
</dbReference>
<reference evidence="11" key="1">
    <citation type="submission" date="2022-11" db="EMBL/GenBank/DDBJ databases">
        <authorList>
            <person name="Morgan W.R."/>
            <person name="Tartar A."/>
        </authorList>
    </citation>
    <scope>NUCLEOTIDE SEQUENCE</scope>
    <source>
        <strain evidence="11">ARSEF 373</strain>
    </source>
</reference>
<evidence type="ECO:0000256" key="8">
    <source>
        <dbReference type="ARBA" id="ARBA00023136"/>
    </source>
</evidence>
<dbReference type="GO" id="GO:0016020">
    <property type="term" value="C:membrane"/>
    <property type="evidence" value="ECO:0007669"/>
    <property type="project" value="UniProtKB-SubCell"/>
</dbReference>
<evidence type="ECO:0000313" key="12">
    <source>
        <dbReference type="Proteomes" id="UP001146120"/>
    </source>
</evidence>
<keyword evidence="9" id="KW-0325">Glycoprotein</keyword>
<dbReference type="AlphaFoldDB" id="A0AAV2YJK7"/>
<keyword evidence="6" id="KW-0735">Signal-anchor</keyword>
<evidence type="ECO:0008006" key="13">
    <source>
        <dbReference type="Google" id="ProtNLM"/>
    </source>
</evidence>
<evidence type="ECO:0000256" key="3">
    <source>
        <dbReference type="ARBA" id="ARBA00022676"/>
    </source>
</evidence>
<name>A0AAV2YJK7_9STRA</name>
<keyword evidence="8" id="KW-0472">Membrane</keyword>
<evidence type="ECO:0000256" key="6">
    <source>
        <dbReference type="ARBA" id="ARBA00022968"/>
    </source>
</evidence>
<keyword evidence="4" id="KW-0808">Transferase</keyword>
<dbReference type="Proteomes" id="UP001146120">
    <property type="component" value="Unassembled WGS sequence"/>
</dbReference>
<comment type="similarity">
    <text evidence="2">Belongs to the MNN1/MNT family.</text>
</comment>
<evidence type="ECO:0000256" key="7">
    <source>
        <dbReference type="ARBA" id="ARBA00022989"/>
    </source>
</evidence>
<feature type="compositionally biased region" description="Basic and acidic residues" evidence="10">
    <location>
        <begin position="851"/>
        <end position="862"/>
    </location>
</feature>
<evidence type="ECO:0000256" key="5">
    <source>
        <dbReference type="ARBA" id="ARBA00022692"/>
    </source>
</evidence>
<reference evidence="11" key="2">
    <citation type="journal article" date="2023" name="Microbiol Resour">
        <title>Decontamination and Annotation of the Draft Genome Sequence of the Oomycete Lagenidium giganteum ARSEF 373.</title>
        <authorList>
            <person name="Morgan W.R."/>
            <person name="Tartar A."/>
        </authorList>
    </citation>
    <scope>NUCLEOTIDE SEQUENCE</scope>
    <source>
        <strain evidence="11">ARSEF 373</strain>
    </source>
</reference>
<dbReference type="PANTHER" id="PTHR31392">
    <property type="entry name" value="ALPHA-1,3-MANNOSYLTRANSFERASE MNN1-RELATED"/>
    <property type="match status" value="1"/>
</dbReference>
<evidence type="ECO:0000256" key="2">
    <source>
        <dbReference type="ARBA" id="ARBA00009105"/>
    </source>
</evidence>
<gene>
    <name evidence="11" type="ORF">N0F65_011582</name>
</gene>
<organism evidence="11 12">
    <name type="scientific">Lagenidium giganteum</name>
    <dbReference type="NCBI Taxonomy" id="4803"/>
    <lineage>
        <taxon>Eukaryota</taxon>
        <taxon>Sar</taxon>
        <taxon>Stramenopiles</taxon>
        <taxon>Oomycota</taxon>
        <taxon>Peronosporomycetes</taxon>
        <taxon>Pythiales</taxon>
        <taxon>Pythiaceae</taxon>
    </lineage>
</organism>
<dbReference type="EMBL" id="DAKRPA010000371">
    <property type="protein sequence ID" value="DAZ92879.1"/>
    <property type="molecule type" value="Genomic_DNA"/>
</dbReference>
<dbReference type="GO" id="GO:0006493">
    <property type="term" value="P:protein O-linked glycosylation"/>
    <property type="evidence" value="ECO:0007669"/>
    <property type="project" value="TreeGrafter"/>
</dbReference>
<evidence type="ECO:0000256" key="9">
    <source>
        <dbReference type="ARBA" id="ARBA00023180"/>
    </source>
</evidence>
<comment type="subcellular location">
    <subcellularLocation>
        <location evidence="1">Membrane</location>
        <topology evidence="1">Single-pass type II membrane protein</topology>
    </subcellularLocation>
</comment>